<dbReference type="Gene3D" id="3.40.50.300">
    <property type="entry name" value="P-loop containing nucleotide triphosphate hydrolases"/>
    <property type="match status" value="1"/>
</dbReference>
<evidence type="ECO:0000313" key="2">
    <source>
        <dbReference type="EMBL" id="MEM6249338.1"/>
    </source>
</evidence>
<dbReference type="Pfam" id="PF13304">
    <property type="entry name" value="AAA_21"/>
    <property type="match status" value="1"/>
</dbReference>
<sequence length="456" mass="53200">MKFTVTLKEVQHISNLTVEVDLTKNKIICIAGKNSVGKTTLVRAIRNLSINNTFQETAAPYIFNRDSSITYSFDDGREPIVFSYSKFVNSIDTKQNIPSDIRGLITVELPIPHGERFNHFQRLAGMDEQLRARISVGDYNTPNDLIIFLNSIYGGNRFDSLKEILIGRELYYFIIKDDEQRYYIREDYLSSGEYFLINLYKQFRKRTKLIVVDEIDISLDASAQVKLVEMLREYCQRYQVNILFTTHSLALIKTLLEGELYYAEAEELEVKIFQRSYNYIKSIMYGFKGWDRYILTEDECLQDYIEYLVSNETCFYKFQVIYIGGATQVIDLKNRNIEMNCFGEQQHVLAVLDGDQVGKGYLSDIDNVVFLPFDNIEMEIFRAYNESPEFPFLKPIEFHGGSDSKRAKSLFKMLLRTQYDGRNITFGDIYSYLETRSEDGVRLFKNELLTFLNVPK</sequence>
<dbReference type="RefSeq" id="WP_342898943.1">
    <property type="nucleotide sequence ID" value="NZ_JBCHKT010000007.1"/>
</dbReference>
<organism evidence="2 3">
    <name type="scientific">Shewanella vaxholmensis</name>
    <dbReference type="NCBI Taxonomy" id="3063535"/>
    <lineage>
        <taxon>Bacteria</taxon>
        <taxon>Pseudomonadati</taxon>
        <taxon>Pseudomonadota</taxon>
        <taxon>Gammaproteobacteria</taxon>
        <taxon>Alteromonadales</taxon>
        <taxon>Shewanellaceae</taxon>
        <taxon>Shewanella</taxon>
    </lineage>
</organism>
<comment type="caution">
    <text evidence="2">The sequence shown here is derived from an EMBL/GenBank/DDBJ whole genome shotgun (WGS) entry which is preliminary data.</text>
</comment>
<proteinExistence type="predicted"/>
<dbReference type="InterPro" id="IPR003959">
    <property type="entry name" value="ATPase_AAA_core"/>
</dbReference>
<dbReference type="PANTHER" id="PTHR43581">
    <property type="entry name" value="ATP/GTP PHOSPHATASE"/>
    <property type="match status" value="1"/>
</dbReference>
<feature type="domain" description="AAA+ ATPase" evidence="1">
    <location>
        <begin position="24"/>
        <end position="266"/>
    </location>
</feature>
<dbReference type="SMART" id="SM00382">
    <property type="entry name" value="AAA"/>
    <property type="match status" value="1"/>
</dbReference>
<dbReference type="InterPro" id="IPR051396">
    <property type="entry name" value="Bact_Antivir_Def_Nuclease"/>
</dbReference>
<reference evidence="2 3" key="1">
    <citation type="submission" date="2024-04" db="EMBL/GenBank/DDBJ databases">
        <title>Novel Shewanella species isolated from Baltic Sea sediments.</title>
        <authorList>
            <person name="Martin-Rodriguez A.J."/>
            <person name="Fernandez-Juarez V."/>
            <person name="Valeriano V.D."/>
            <person name="Mihindukulasooriya I."/>
            <person name="Ceresnova L."/>
            <person name="Joffre E."/>
            <person name="Jensie-Markopoulos S."/>
            <person name="Moore E.R.B."/>
            <person name="Sjoling A."/>
        </authorList>
    </citation>
    <scope>NUCLEOTIDE SEQUENCE [LARGE SCALE GENOMIC DNA]</scope>
    <source>
        <strain evidence="2 3">VAX-SP0-0CM-1</strain>
    </source>
</reference>
<dbReference type="SUPFAM" id="SSF52540">
    <property type="entry name" value="P-loop containing nucleoside triphosphate hydrolases"/>
    <property type="match status" value="1"/>
</dbReference>
<dbReference type="InterPro" id="IPR003593">
    <property type="entry name" value="AAA+_ATPase"/>
</dbReference>
<keyword evidence="3" id="KW-1185">Reference proteome</keyword>
<accession>A0ABU9UUA2</accession>
<dbReference type="InterPro" id="IPR027417">
    <property type="entry name" value="P-loop_NTPase"/>
</dbReference>
<gene>
    <name evidence="2" type="ORF">AAGS29_12100</name>
</gene>
<evidence type="ECO:0000259" key="1">
    <source>
        <dbReference type="SMART" id="SM00382"/>
    </source>
</evidence>
<dbReference type="EMBL" id="JBCHKU010000015">
    <property type="protein sequence ID" value="MEM6249338.1"/>
    <property type="molecule type" value="Genomic_DNA"/>
</dbReference>
<dbReference type="Proteomes" id="UP001489333">
    <property type="component" value="Unassembled WGS sequence"/>
</dbReference>
<dbReference type="PANTHER" id="PTHR43581:SF2">
    <property type="entry name" value="EXCINUCLEASE ATPASE SUBUNIT"/>
    <property type="match status" value="1"/>
</dbReference>
<name>A0ABU9UUA2_9GAMM</name>
<evidence type="ECO:0000313" key="3">
    <source>
        <dbReference type="Proteomes" id="UP001489333"/>
    </source>
</evidence>
<protein>
    <submittedName>
        <fullName evidence="2">AAA family ATPase</fullName>
    </submittedName>
</protein>